<evidence type="ECO:0000313" key="2">
    <source>
        <dbReference type="EMBL" id="CAH2399253.1"/>
    </source>
</evidence>
<feature type="domain" description="Transposase IS116/IS110/IS902 C-terminal" evidence="1">
    <location>
        <begin position="5"/>
        <end position="58"/>
    </location>
</feature>
<sequence>MAIPDFRRSRDVAAFGLTSRRWMSGTSIDVQGRISKAGEVDERRALYDATSGLMTRFKGNDMVKR</sequence>
<dbReference type="InterPro" id="IPR003346">
    <property type="entry name" value="Transposase_20"/>
</dbReference>
<gene>
    <name evidence="2" type="ORF">MES5069_220070</name>
</gene>
<dbReference type="Pfam" id="PF02371">
    <property type="entry name" value="Transposase_20"/>
    <property type="match status" value="1"/>
</dbReference>
<protein>
    <recommendedName>
        <fullName evidence="1">Transposase IS116/IS110/IS902 C-terminal domain-containing protein</fullName>
    </recommendedName>
</protein>
<dbReference type="EMBL" id="CAKXZT010000116">
    <property type="protein sequence ID" value="CAH2399253.1"/>
    <property type="molecule type" value="Genomic_DNA"/>
</dbReference>
<name>A0ABN8JNK6_9HYPH</name>
<comment type="caution">
    <text evidence="2">The sequence shown here is derived from an EMBL/GenBank/DDBJ whole genome shotgun (WGS) entry which is preliminary data.</text>
</comment>
<proteinExistence type="predicted"/>
<keyword evidence="3" id="KW-1185">Reference proteome</keyword>
<organism evidence="2 3">
    <name type="scientific">Mesorhizobium escarrei</name>
    <dbReference type="NCBI Taxonomy" id="666018"/>
    <lineage>
        <taxon>Bacteria</taxon>
        <taxon>Pseudomonadati</taxon>
        <taxon>Pseudomonadota</taxon>
        <taxon>Alphaproteobacteria</taxon>
        <taxon>Hyphomicrobiales</taxon>
        <taxon>Phyllobacteriaceae</taxon>
        <taxon>Mesorhizobium</taxon>
    </lineage>
</organism>
<dbReference type="Proteomes" id="UP001153050">
    <property type="component" value="Unassembled WGS sequence"/>
</dbReference>
<accession>A0ABN8JNK6</accession>
<reference evidence="2 3" key="1">
    <citation type="submission" date="2022-03" db="EMBL/GenBank/DDBJ databases">
        <authorList>
            <person name="Brunel B."/>
        </authorList>
    </citation>
    <scope>NUCLEOTIDE SEQUENCE [LARGE SCALE GENOMIC DNA]</scope>
    <source>
        <strain evidence="2">STM5069sample</strain>
    </source>
</reference>
<evidence type="ECO:0000259" key="1">
    <source>
        <dbReference type="Pfam" id="PF02371"/>
    </source>
</evidence>
<evidence type="ECO:0000313" key="3">
    <source>
        <dbReference type="Proteomes" id="UP001153050"/>
    </source>
</evidence>